<dbReference type="EMBL" id="JACEIK010015617">
    <property type="protein sequence ID" value="MCE3217072.1"/>
    <property type="molecule type" value="Genomic_DNA"/>
</dbReference>
<reference evidence="1 2" key="1">
    <citation type="journal article" date="2021" name="BMC Genomics">
        <title>Datura genome reveals duplications of psychoactive alkaloid biosynthetic genes and high mutation rate following tissue culture.</title>
        <authorList>
            <person name="Rajewski A."/>
            <person name="Carter-House D."/>
            <person name="Stajich J."/>
            <person name="Litt A."/>
        </authorList>
    </citation>
    <scope>NUCLEOTIDE SEQUENCE [LARGE SCALE GENOMIC DNA]</scope>
    <source>
        <strain evidence="1">AR-01</strain>
    </source>
</reference>
<evidence type="ECO:0000313" key="2">
    <source>
        <dbReference type="Proteomes" id="UP000823775"/>
    </source>
</evidence>
<dbReference type="Proteomes" id="UP000823775">
    <property type="component" value="Unassembled WGS sequence"/>
</dbReference>
<organism evidence="1 2">
    <name type="scientific">Datura stramonium</name>
    <name type="common">Jimsonweed</name>
    <name type="synonym">Common thornapple</name>
    <dbReference type="NCBI Taxonomy" id="4076"/>
    <lineage>
        <taxon>Eukaryota</taxon>
        <taxon>Viridiplantae</taxon>
        <taxon>Streptophyta</taxon>
        <taxon>Embryophyta</taxon>
        <taxon>Tracheophyta</taxon>
        <taxon>Spermatophyta</taxon>
        <taxon>Magnoliopsida</taxon>
        <taxon>eudicotyledons</taxon>
        <taxon>Gunneridae</taxon>
        <taxon>Pentapetalae</taxon>
        <taxon>asterids</taxon>
        <taxon>lamiids</taxon>
        <taxon>Solanales</taxon>
        <taxon>Solanaceae</taxon>
        <taxon>Solanoideae</taxon>
        <taxon>Datureae</taxon>
        <taxon>Datura</taxon>
    </lineage>
</organism>
<accession>A0ABS8X0I2</accession>
<sequence length="66" mass="7216">MATTSMGQPPPKDGSANTSQLNFAATLRPAAINYKPLPLKPVIYLHRESRVESVQGEARHTKDLTL</sequence>
<evidence type="ECO:0000313" key="1">
    <source>
        <dbReference type="EMBL" id="MCE3217072.1"/>
    </source>
</evidence>
<protein>
    <submittedName>
        <fullName evidence="1">Uncharacterized protein</fullName>
    </submittedName>
</protein>
<gene>
    <name evidence="1" type="ORF">HAX54_010263</name>
</gene>
<name>A0ABS8X0I2_DATST</name>
<comment type="caution">
    <text evidence="1">The sequence shown here is derived from an EMBL/GenBank/DDBJ whole genome shotgun (WGS) entry which is preliminary data.</text>
</comment>
<keyword evidence="2" id="KW-1185">Reference proteome</keyword>
<proteinExistence type="predicted"/>